<comment type="caution">
    <text evidence="2">The sequence shown here is derived from an EMBL/GenBank/DDBJ whole genome shotgun (WGS) entry which is preliminary data.</text>
</comment>
<proteinExistence type="predicted"/>
<sequence>MGVGVSVFTRCYRRRRTGKEICTECQVREEDSTTAIVATFKRGANNAECLADLPSVWVDGAASTGKEEEESFSLVKKKPRSSVPSRPSSAPLVSPEGQTSEVLLLLTSEPRGGGCGGGWETLVADTCDVSILRRGQRSVETSLQREADKRQLGFGPISR</sequence>
<name>A0A9N7V6E0_PLEPL</name>
<evidence type="ECO:0000313" key="3">
    <source>
        <dbReference type="Proteomes" id="UP001153269"/>
    </source>
</evidence>
<feature type="region of interest" description="Disordered" evidence="1">
    <location>
        <begin position="65"/>
        <end position="97"/>
    </location>
</feature>
<evidence type="ECO:0000313" key="2">
    <source>
        <dbReference type="EMBL" id="CAB1446546.1"/>
    </source>
</evidence>
<reference evidence="2" key="1">
    <citation type="submission" date="2020-03" db="EMBL/GenBank/DDBJ databases">
        <authorList>
            <person name="Weist P."/>
        </authorList>
    </citation>
    <scope>NUCLEOTIDE SEQUENCE</scope>
</reference>
<gene>
    <name evidence="2" type="ORF">PLEPLA_LOCUS34271</name>
</gene>
<dbReference type="EMBL" id="CADEAL010003919">
    <property type="protein sequence ID" value="CAB1446546.1"/>
    <property type="molecule type" value="Genomic_DNA"/>
</dbReference>
<keyword evidence="3" id="KW-1185">Reference proteome</keyword>
<feature type="region of interest" description="Disordered" evidence="1">
    <location>
        <begin position="136"/>
        <end position="159"/>
    </location>
</feature>
<accession>A0A9N7V6E0</accession>
<evidence type="ECO:0000256" key="1">
    <source>
        <dbReference type="SAM" id="MobiDB-lite"/>
    </source>
</evidence>
<organism evidence="2 3">
    <name type="scientific">Pleuronectes platessa</name>
    <name type="common">European plaice</name>
    <dbReference type="NCBI Taxonomy" id="8262"/>
    <lineage>
        <taxon>Eukaryota</taxon>
        <taxon>Metazoa</taxon>
        <taxon>Chordata</taxon>
        <taxon>Craniata</taxon>
        <taxon>Vertebrata</taxon>
        <taxon>Euteleostomi</taxon>
        <taxon>Actinopterygii</taxon>
        <taxon>Neopterygii</taxon>
        <taxon>Teleostei</taxon>
        <taxon>Neoteleostei</taxon>
        <taxon>Acanthomorphata</taxon>
        <taxon>Carangaria</taxon>
        <taxon>Pleuronectiformes</taxon>
        <taxon>Pleuronectoidei</taxon>
        <taxon>Pleuronectidae</taxon>
        <taxon>Pleuronectes</taxon>
    </lineage>
</organism>
<dbReference type="AlphaFoldDB" id="A0A9N7V6E0"/>
<dbReference type="Proteomes" id="UP001153269">
    <property type="component" value="Unassembled WGS sequence"/>
</dbReference>
<protein>
    <submittedName>
        <fullName evidence="2">Uncharacterized protein</fullName>
    </submittedName>
</protein>
<feature type="compositionally biased region" description="Low complexity" evidence="1">
    <location>
        <begin position="81"/>
        <end position="95"/>
    </location>
</feature>